<dbReference type="GO" id="GO:0008270">
    <property type="term" value="F:zinc ion binding"/>
    <property type="evidence" value="ECO:0007669"/>
    <property type="project" value="UniProtKB-UniRule"/>
</dbReference>
<keyword evidence="4" id="KW-0443">Lipid metabolism</keyword>
<gene>
    <name evidence="4" type="primary">accD</name>
    <name evidence="6" type="ORF">PU1002_03896</name>
</gene>
<reference evidence="6 7" key="1">
    <citation type="submission" date="2006-04" db="EMBL/GenBank/DDBJ databases">
        <authorList>
            <person name="Giovannoni S.J."/>
            <person name="Cho J.-C."/>
            <person name="Ferriera S."/>
            <person name="Johnson J."/>
            <person name="Kravitz S."/>
            <person name="Halpern A."/>
            <person name="Remington K."/>
            <person name="Beeson K."/>
            <person name="Tran B."/>
            <person name="Rogers Y.-H."/>
            <person name="Friedman R."/>
            <person name="Venter J.C."/>
        </authorList>
    </citation>
    <scope>NUCLEOTIDE SEQUENCE [LARGE SCALE GENOMIC DNA]</scope>
    <source>
        <strain evidence="6 7">HTCC1002</strain>
    </source>
</reference>
<comment type="subunit">
    <text evidence="4">Acetyl-CoA carboxylase is a heterohexamer composed of biotin carboxyl carrier protein (AccB), biotin carboxylase (AccC) and two subunits each of ACCase subunit alpha (AccA) and ACCase subunit beta (AccD).</text>
</comment>
<name>Q1V1P8_PELU1</name>
<dbReference type="InterPro" id="IPR029045">
    <property type="entry name" value="ClpP/crotonase-like_dom_sf"/>
</dbReference>
<feature type="binding site" evidence="4">
    <location>
        <position position="36"/>
    </location>
    <ligand>
        <name>Zn(2+)</name>
        <dbReference type="ChEBI" id="CHEBI:29105"/>
    </ligand>
</feature>
<keyword evidence="3 4" id="KW-0275">Fatty acid biosynthesis</keyword>
<dbReference type="GO" id="GO:2001295">
    <property type="term" value="P:malonyl-CoA biosynthetic process"/>
    <property type="evidence" value="ECO:0007669"/>
    <property type="project" value="UniProtKB-UniRule"/>
</dbReference>
<comment type="pathway">
    <text evidence="4">Lipid metabolism; malonyl-CoA biosynthesis; malonyl-CoA from acetyl-CoA: step 1/1.</text>
</comment>
<dbReference type="InterPro" id="IPR034733">
    <property type="entry name" value="AcCoA_carboxyl_beta"/>
</dbReference>
<keyword evidence="4" id="KW-0862">Zinc</keyword>
<dbReference type="HAMAP" id="MF_01395">
    <property type="entry name" value="AcetylCoA_CT_beta"/>
    <property type="match status" value="1"/>
</dbReference>
<comment type="subcellular location">
    <subcellularLocation>
        <location evidence="4">Cytoplasm</location>
    </subcellularLocation>
</comment>
<feature type="binding site" evidence="4">
    <location>
        <position position="55"/>
    </location>
    <ligand>
        <name>Zn(2+)</name>
        <dbReference type="ChEBI" id="CHEBI:29105"/>
    </ligand>
</feature>
<dbReference type="UniPathway" id="UPA00655">
    <property type="reaction ID" value="UER00711"/>
</dbReference>
<keyword evidence="4" id="KW-0963">Cytoplasm</keyword>
<dbReference type="InterPro" id="IPR000438">
    <property type="entry name" value="Acetyl_CoA_COase_Trfase_b_su"/>
</dbReference>
<dbReference type="EMBL" id="AAPV01000001">
    <property type="protein sequence ID" value="EAS84830.1"/>
    <property type="molecule type" value="Genomic_DNA"/>
</dbReference>
<dbReference type="InterPro" id="IPR011762">
    <property type="entry name" value="COA_CT_N"/>
</dbReference>
<dbReference type="PROSITE" id="PS50980">
    <property type="entry name" value="COA_CT_NTER"/>
    <property type="match status" value="1"/>
</dbReference>
<keyword evidence="1 4" id="KW-0808">Transferase</keyword>
<proteinExistence type="inferred from homology"/>
<evidence type="ECO:0000313" key="6">
    <source>
        <dbReference type="EMBL" id="EAS84830.1"/>
    </source>
</evidence>
<dbReference type="GO" id="GO:0006633">
    <property type="term" value="P:fatty acid biosynthetic process"/>
    <property type="evidence" value="ECO:0007669"/>
    <property type="project" value="UniProtKB-KW"/>
</dbReference>
<dbReference type="GO" id="GO:0003989">
    <property type="term" value="F:acetyl-CoA carboxylase activity"/>
    <property type="evidence" value="ECO:0007669"/>
    <property type="project" value="InterPro"/>
</dbReference>
<dbReference type="PRINTS" id="PR01070">
    <property type="entry name" value="ACCCTRFRASEB"/>
</dbReference>
<keyword evidence="4" id="KW-0067">ATP-binding</keyword>
<feature type="binding site" evidence="4">
    <location>
        <position position="52"/>
    </location>
    <ligand>
        <name>Zn(2+)</name>
        <dbReference type="ChEBI" id="CHEBI:29105"/>
    </ligand>
</feature>
<keyword evidence="4" id="KW-0863">Zinc-finger</keyword>
<dbReference type="GO" id="GO:0009329">
    <property type="term" value="C:acetate CoA-transferase complex"/>
    <property type="evidence" value="ECO:0007669"/>
    <property type="project" value="TreeGrafter"/>
</dbReference>
<protein>
    <recommendedName>
        <fullName evidence="4">Acetyl-coenzyme A carboxylase carboxyl transferase subunit beta</fullName>
        <shortName evidence="4">ACCase subunit beta</shortName>
        <shortName evidence="4">Acetyl-CoA carboxylase carboxyltransferase subunit beta</shortName>
        <ecNumber evidence="4">2.1.3.15</ecNumber>
    </recommendedName>
</protein>
<dbReference type="Pfam" id="PF01039">
    <property type="entry name" value="Carboxyl_trans"/>
    <property type="match status" value="1"/>
</dbReference>
<evidence type="ECO:0000259" key="5">
    <source>
        <dbReference type="PROSITE" id="PS50980"/>
    </source>
</evidence>
<keyword evidence="4" id="KW-0444">Lipid biosynthesis</keyword>
<dbReference type="RefSeq" id="WP_006997417.1">
    <property type="nucleotide sequence ID" value="NZ_CH724130.1"/>
</dbReference>
<accession>Q1V1P8</accession>
<feature type="domain" description="CoA carboxyltransferase N-terminal" evidence="5">
    <location>
        <begin position="29"/>
        <end position="298"/>
    </location>
</feature>
<comment type="caution">
    <text evidence="6">The sequence shown here is derived from an EMBL/GenBank/DDBJ whole genome shotgun (WGS) entry which is preliminary data.</text>
</comment>
<comment type="function">
    <text evidence="4">Component of the acetyl coenzyme A carboxylase (ACC) complex. Biotin carboxylase (BC) catalyzes the carboxylation of biotin on its carrier protein (BCCP) and then the CO(2) group is transferred by the transcarboxylase to acetyl-CoA to form malonyl-CoA.</text>
</comment>
<evidence type="ECO:0000256" key="2">
    <source>
        <dbReference type="ARBA" id="ARBA00022832"/>
    </source>
</evidence>
<evidence type="ECO:0000256" key="1">
    <source>
        <dbReference type="ARBA" id="ARBA00022679"/>
    </source>
</evidence>
<keyword evidence="2 4" id="KW-0276">Fatty acid metabolism</keyword>
<comment type="caution">
    <text evidence="4">Lacks conserved residue(s) required for the propagation of feature annotation.</text>
</comment>
<evidence type="ECO:0000256" key="3">
    <source>
        <dbReference type="ARBA" id="ARBA00023160"/>
    </source>
</evidence>
<comment type="catalytic activity">
    <reaction evidence="4">
        <text>N(6)-carboxybiotinyl-L-lysyl-[protein] + acetyl-CoA = N(6)-biotinyl-L-lysyl-[protein] + malonyl-CoA</text>
        <dbReference type="Rhea" id="RHEA:54728"/>
        <dbReference type="Rhea" id="RHEA-COMP:10505"/>
        <dbReference type="Rhea" id="RHEA-COMP:10506"/>
        <dbReference type="ChEBI" id="CHEBI:57288"/>
        <dbReference type="ChEBI" id="CHEBI:57384"/>
        <dbReference type="ChEBI" id="CHEBI:83144"/>
        <dbReference type="ChEBI" id="CHEBI:83145"/>
        <dbReference type="EC" id="2.1.3.15"/>
    </reaction>
</comment>
<dbReference type="GO" id="GO:0005524">
    <property type="term" value="F:ATP binding"/>
    <property type="evidence" value="ECO:0007669"/>
    <property type="project" value="UniProtKB-KW"/>
</dbReference>
<dbReference type="PANTHER" id="PTHR42995">
    <property type="entry name" value="ACETYL-COENZYME A CARBOXYLASE CARBOXYL TRANSFERASE SUBUNIT BETA, CHLOROPLASTIC"/>
    <property type="match status" value="1"/>
</dbReference>
<sequence>MNWIKKTLRFGEKIKTIIKARATKTEIANSDWTSCCKGPILKKDLEENLWVCPSCNKHHRINPRQRFDIIFGKNNYEVLKTPIPQDDPLNWNDAKPYKDRLKAARKKTGMDCGMMVVNTNILNLKITAIASDFDFVGGSIGAAEGEAFLYGIQHAIENEQPFVVFTSGGGMRMMESLISLSQMTRTTLAINELKKNNLPYIVVLTDPTAGGITASYAMLGDLHLAEPGALIAFAGARVIQGTVREELPEGFQRSEYVEKTGFVDLIVERKDLREKIGSLLSILLKKNSAINSSENETSEDSRALTKAAS</sequence>
<comment type="similarity">
    <text evidence="4">Belongs to the AccD/PCCB family.</text>
</comment>
<evidence type="ECO:0000313" key="7">
    <source>
        <dbReference type="Proteomes" id="UP000005306"/>
    </source>
</evidence>
<dbReference type="PANTHER" id="PTHR42995:SF5">
    <property type="entry name" value="ACETYL-COENZYME A CARBOXYLASE CARBOXYL TRANSFERASE SUBUNIT BETA, CHLOROPLASTIC"/>
    <property type="match status" value="1"/>
</dbReference>
<keyword evidence="4" id="KW-0547">Nucleotide-binding</keyword>
<feature type="binding site" evidence="4">
    <location>
        <position position="35"/>
    </location>
    <ligand>
        <name>Zn(2+)</name>
        <dbReference type="ChEBI" id="CHEBI:29105"/>
    </ligand>
</feature>
<dbReference type="Gene3D" id="3.90.226.10">
    <property type="entry name" value="2-enoyl-CoA Hydratase, Chain A, domain 1"/>
    <property type="match status" value="1"/>
</dbReference>
<comment type="cofactor">
    <cofactor evidence="4">
        <name>Zn(2+)</name>
        <dbReference type="ChEBI" id="CHEBI:29105"/>
    </cofactor>
    <text evidence="4">Binds 1 zinc ion per subunit.</text>
</comment>
<dbReference type="Proteomes" id="UP000005306">
    <property type="component" value="Unassembled WGS sequence"/>
</dbReference>
<dbReference type="EC" id="2.1.3.15" evidence="4"/>
<evidence type="ECO:0000256" key="4">
    <source>
        <dbReference type="HAMAP-Rule" id="MF_01395"/>
    </source>
</evidence>
<dbReference type="HOGENOM" id="CLU_015486_1_1_5"/>
<dbReference type="SUPFAM" id="SSF52096">
    <property type="entry name" value="ClpP/crotonase"/>
    <property type="match status" value="1"/>
</dbReference>
<dbReference type="GO" id="GO:0016743">
    <property type="term" value="F:carboxyl- or carbamoyltransferase activity"/>
    <property type="evidence" value="ECO:0007669"/>
    <property type="project" value="UniProtKB-UniRule"/>
</dbReference>
<dbReference type="AlphaFoldDB" id="Q1V1P8"/>
<organism evidence="6 7">
    <name type="scientific">Pelagibacter ubique (strain HTCC1002)</name>
    <dbReference type="NCBI Taxonomy" id="314261"/>
    <lineage>
        <taxon>Bacteria</taxon>
        <taxon>Pseudomonadati</taxon>
        <taxon>Pseudomonadota</taxon>
        <taxon>Alphaproteobacteria</taxon>
        <taxon>Candidatus Pelagibacterales</taxon>
        <taxon>Candidatus Pelagibacteraceae</taxon>
        <taxon>Candidatus Pelagibacter</taxon>
    </lineage>
</organism>
<keyword evidence="4" id="KW-0479">Metal-binding</keyword>